<dbReference type="CDD" id="cd05379">
    <property type="entry name" value="CAP_bacterial"/>
    <property type="match status" value="1"/>
</dbReference>
<dbReference type="PROSITE" id="PS51257">
    <property type="entry name" value="PROKAR_LIPOPROTEIN"/>
    <property type="match status" value="1"/>
</dbReference>
<dbReference type="InterPro" id="IPR035940">
    <property type="entry name" value="CAP_sf"/>
</dbReference>
<evidence type="ECO:0000313" key="4">
    <source>
        <dbReference type="EMBL" id="EDM81584.1"/>
    </source>
</evidence>
<name>A6FXJ6_9BACT</name>
<keyword evidence="2" id="KW-0732">Signal</keyword>
<reference evidence="4 5" key="1">
    <citation type="submission" date="2007-06" db="EMBL/GenBank/DDBJ databases">
        <authorList>
            <person name="Shimkets L."/>
            <person name="Ferriera S."/>
            <person name="Johnson J."/>
            <person name="Kravitz S."/>
            <person name="Beeson K."/>
            <person name="Sutton G."/>
            <person name="Rogers Y.-H."/>
            <person name="Friedman R."/>
            <person name="Frazier M."/>
            <person name="Venter J.C."/>
        </authorList>
    </citation>
    <scope>NUCLEOTIDE SEQUENCE [LARGE SCALE GENOMIC DNA]</scope>
    <source>
        <strain evidence="4 5">SIR-1</strain>
    </source>
</reference>
<sequence>MPPTSRRARPLPGAALALALALSLTACPSEGGEDEAEAGAEDDVGTDSAADEGGGAENCTVEGAEIVALVNAYREANGKPAVPLSPSLCTVAQLHVEDLDANGPHTVEGCNLHSWSDQGEWSACCYTSDHAQAQCMWDKPKELTTYPGSGYENAAGGGGSITPSGAVDLWKGSAGHNAVMLNEGTWESFPWGAMGAGVQGGYAVVWFGEQADPAR</sequence>
<protein>
    <recommendedName>
        <fullName evidence="3">SCP domain-containing protein</fullName>
    </recommendedName>
</protein>
<dbReference type="Gene3D" id="3.40.33.10">
    <property type="entry name" value="CAP"/>
    <property type="match status" value="1"/>
</dbReference>
<proteinExistence type="predicted"/>
<dbReference type="eggNOG" id="COG2340">
    <property type="taxonomic scope" value="Bacteria"/>
</dbReference>
<keyword evidence="5" id="KW-1185">Reference proteome</keyword>
<dbReference type="EMBL" id="ABCS01000002">
    <property type="protein sequence ID" value="EDM81584.1"/>
    <property type="molecule type" value="Genomic_DNA"/>
</dbReference>
<evidence type="ECO:0000256" key="1">
    <source>
        <dbReference type="SAM" id="MobiDB-lite"/>
    </source>
</evidence>
<dbReference type="STRING" id="391625.PPSIR1_21744"/>
<dbReference type="SUPFAM" id="SSF55797">
    <property type="entry name" value="PR-1-like"/>
    <property type="match status" value="1"/>
</dbReference>
<dbReference type="OrthoDB" id="9803398at2"/>
<comment type="caution">
    <text evidence="4">The sequence shown here is derived from an EMBL/GenBank/DDBJ whole genome shotgun (WGS) entry which is preliminary data.</text>
</comment>
<organism evidence="4 5">
    <name type="scientific">Plesiocystis pacifica SIR-1</name>
    <dbReference type="NCBI Taxonomy" id="391625"/>
    <lineage>
        <taxon>Bacteria</taxon>
        <taxon>Pseudomonadati</taxon>
        <taxon>Myxococcota</taxon>
        <taxon>Polyangia</taxon>
        <taxon>Nannocystales</taxon>
        <taxon>Nannocystaceae</taxon>
        <taxon>Plesiocystis</taxon>
    </lineage>
</organism>
<evidence type="ECO:0000313" key="5">
    <source>
        <dbReference type="Proteomes" id="UP000005801"/>
    </source>
</evidence>
<feature type="chain" id="PRO_5002696939" description="SCP domain-containing protein" evidence="2">
    <location>
        <begin position="32"/>
        <end position="215"/>
    </location>
</feature>
<dbReference type="RefSeq" id="WP_006969195.1">
    <property type="nucleotide sequence ID" value="NZ_ABCS01000002.1"/>
</dbReference>
<evidence type="ECO:0000259" key="3">
    <source>
        <dbReference type="Pfam" id="PF00188"/>
    </source>
</evidence>
<feature type="region of interest" description="Disordered" evidence="1">
    <location>
        <begin position="29"/>
        <end position="57"/>
    </location>
</feature>
<dbReference type="AlphaFoldDB" id="A6FXJ6"/>
<evidence type="ECO:0000256" key="2">
    <source>
        <dbReference type="SAM" id="SignalP"/>
    </source>
</evidence>
<feature type="compositionally biased region" description="Acidic residues" evidence="1">
    <location>
        <begin position="31"/>
        <end position="45"/>
    </location>
</feature>
<feature type="domain" description="SCP" evidence="3">
    <location>
        <begin position="68"/>
        <end position="184"/>
    </location>
</feature>
<accession>A6FXJ6</accession>
<dbReference type="InterPro" id="IPR014044">
    <property type="entry name" value="CAP_dom"/>
</dbReference>
<gene>
    <name evidence="4" type="ORF">PPSIR1_21744</name>
</gene>
<dbReference type="Pfam" id="PF00188">
    <property type="entry name" value="CAP"/>
    <property type="match status" value="1"/>
</dbReference>
<dbReference type="Proteomes" id="UP000005801">
    <property type="component" value="Unassembled WGS sequence"/>
</dbReference>
<feature type="signal peptide" evidence="2">
    <location>
        <begin position="1"/>
        <end position="31"/>
    </location>
</feature>